<dbReference type="GO" id="GO:0030307">
    <property type="term" value="P:positive regulation of cell growth"/>
    <property type="evidence" value="ECO:0007669"/>
    <property type="project" value="TreeGrafter"/>
</dbReference>
<reference evidence="6 7" key="1">
    <citation type="submission" date="2024-03" db="EMBL/GenBank/DDBJ databases">
        <title>Complete genome sequence of the green alga Chloropicon roscoffensis RCC1871.</title>
        <authorList>
            <person name="Lemieux C."/>
            <person name="Pombert J.-F."/>
            <person name="Otis C."/>
            <person name="Turmel M."/>
        </authorList>
    </citation>
    <scope>NUCLEOTIDE SEQUENCE [LARGE SCALE GENOMIC DNA]</scope>
    <source>
        <strain evidence="6 7">RCC1871</strain>
    </source>
</reference>
<dbReference type="EMBL" id="CP151503">
    <property type="protein sequence ID" value="WZN61026.1"/>
    <property type="molecule type" value="Genomic_DNA"/>
</dbReference>
<evidence type="ECO:0000256" key="1">
    <source>
        <dbReference type="ARBA" id="ARBA00009257"/>
    </source>
</evidence>
<evidence type="ECO:0000313" key="7">
    <source>
        <dbReference type="Proteomes" id="UP001472866"/>
    </source>
</evidence>
<evidence type="ECO:0000256" key="2">
    <source>
        <dbReference type="ARBA" id="ARBA00022574"/>
    </source>
</evidence>
<feature type="compositionally biased region" description="Low complexity" evidence="4">
    <location>
        <begin position="80"/>
        <end position="89"/>
    </location>
</feature>
<feature type="region of interest" description="Disordered" evidence="4">
    <location>
        <begin position="41"/>
        <end position="71"/>
    </location>
</feature>
<dbReference type="PANTHER" id="PTHR12848">
    <property type="entry name" value="REGULATORY-ASSOCIATED PROTEIN OF MTOR"/>
    <property type="match status" value="1"/>
</dbReference>
<keyword evidence="3" id="KW-0677">Repeat</keyword>
<evidence type="ECO:0000256" key="3">
    <source>
        <dbReference type="ARBA" id="ARBA00022737"/>
    </source>
</evidence>
<accession>A0AAX4P4S2</accession>
<feature type="compositionally biased region" description="Low complexity" evidence="4">
    <location>
        <begin position="950"/>
        <end position="962"/>
    </location>
</feature>
<dbReference type="PANTHER" id="PTHR12848:SF16">
    <property type="entry name" value="REGULATORY-ASSOCIATED PROTEIN OF MTOR"/>
    <property type="match status" value="1"/>
</dbReference>
<dbReference type="Gene3D" id="1.25.10.10">
    <property type="entry name" value="Leucine-rich Repeat Variant"/>
    <property type="match status" value="1"/>
</dbReference>
<dbReference type="SMART" id="SM01302">
    <property type="entry name" value="Raptor_N"/>
    <property type="match status" value="1"/>
</dbReference>
<feature type="region of interest" description="Disordered" evidence="4">
    <location>
        <begin position="1"/>
        <end position="29"/>
    </location>
</feature>
<dbReference type="InterPro" id="IPR036322">
    <property type="entry name" value="WD40_repeat_dom_sf"/>
</dbReference>
<dbReference type="Pfam" id="PF14538">
    <property type="entry name" value="Raptor_N"/>
    <property type="match status" value="1"/>
</dbReference>
<feature type="compositionally biased region" description="Polar residues" evidence="4">
    <location>
        <begin position="934"/>
        <end position="944"/>
    </location>
</feature>
<gene>
    <name evidence="6" type="ORF">HKI87_03g25600</name>
</gene>
<dbReference type="GO" id="GO:0031929">
    <property type="term" value="P:TOR signaling"/>
    <property type="evidence" value="ECO:0007669"/>
    <property type="project" value="InterPro"/>
</dbReference>
<feature type="compositionally biased region" description="Basic and acidic residues" evidence="4">
    <location>
        <begin position="810"/>
        <end position="821"/>
    </location>
</feature>
<feature type="compositionally biased region" description="Polar residues" evidence="4">
    <location>
        <begin position="900"/>
        <end position="910"/>
    </location>
</feature>
<dbReference type="SUPFAM" id="SSF48371">
    <property type="entry name" value="ARM repeat"/>
    <property type="match status" value="1"/>
</dbReference>
<sequence length="1389" mass="152366">MQGELYSRPRAMASMSWKPSSSPAERQLNLGGASLASELSISSQQEDLAGGPGKTGVGLESGSNLRPPLYSTEYHHDSVAGRASSSGESGAEKGGLVSKWRPKERLKTTAVALVVCLNIGVDPPDIVKVSPCARLECWVDPLSMQPQKALEAIGKSLQAQYERWQPRAKYRVSLDPTLEDVKKLCVSYRRAAKSERVLFHYNGHGVPKPTLNGEMWVFNKSYTQYIPLSVYDLQTWLSKPSIYVLDCPNAGTLMNAFENFALQRYQESAGLPVMVQHPPGRKAPPRSAELRTAMQDVILLGACGMHETLPQNVSLPADLFTSCLTTPIKIALRWFCGRSLLRNEGLNLDMIDRIPGKQTDRKTLLGELNWIFTAITDTIAWNVLPRPLFQKLFRQDLLVASLFRNFLLAERIMRAFGCMPLSCPALPPTHQHPMWHAWDLAAETCLAQLPGLLSGDPSIDYRPSSFFTEQLTAFEVWLEHGSRQKPPPEQLPIVLQVLLSQNHRLRALVLLGRFLDMGTWAVDLALSVGIFPYVLKLLQTTANELRQILVFIWTKILALDQSCKMDLTKDSSFMYFIRFLEMPDSAIPPESKAGAAFILSVVCHNHPKGQRACAQAKLVDVCLGSLQDGPTNVISGSTALLAQWLCLCLGKIWEDSFELTMQAFELGVTEKLSKLFNSAAPNVRAAAIFTLGSLIVLIKSDKQQDISQEEVSEHIRSPDRMVAERQAAGLLLQCANDGSPMVRREVIHALGRFAVAHASFIDIAHQATESLSGGYGRRHNRSPSAMSDLGHASFGSSGDANSAGMREHRHSAPDVKLDQARGGDASFTPNGSNGVPPVAQEPRGPGGEKLSLTYSQLYQNTLATIVTANFDPSPRVTEAAKRVLQSCHFQVVPLKRPAVQKSTSSFSFSPKRNKDRSKLHSRFSMSSDRLSSMGQQSPGDQASSAGGGSPFSRSYSKSASASSKDGLTDLAQHFNVIKTSAEQRDPIQCRVISAAFPKSEVFEQSCEHFASPLLGSADEPCDPAWPRDIDPAYVENRKHRMEESFTIARNICPQGLDHQLSVMENANDTVTALAFEALDDKLYLADSKGFVTVRKITGPAVNRFTVRQQDDRPTARSQPLGSCNMTYISILNPEYDPLLLTATAEGSVAVYRDADKRGRQRQVSSFLAVPPMWGKTSYPAVIESNAVSSQLYASGCTKPQTVHIWDLQREVCTGRIGGIDHNILKIFSASEGQPSLLVGCDSGSVLYYDLRDPRHYISISEPYDKGKLVGTALINNDVQIVCGYGNGRLKIFDIRAGALSKCKDFEGHDHVKSRMTSFASHKCGTIFATSSLHSIKVWNSEGNLLSTARPHGNFLPRSGSLQVLAFHPTRHLLSAGGADSATSIYCSYG</sequence>
<dbReference type="SMART" id="SM00320">
    <property type="entry name" value="WD40"/>
    <property type="match status" value="3"/>
</dbReference>
<dbReference type="PRINTS" id="PR01547">
    <property type="entry name" value="YEAST176DUF"/>
</dbReference>
<dbReference type="Gene3D" id="2.130.10.10">
    <property type="entry name" value="YVTN repeat-like/Quinoprotein amine dehydrogenase"/>
    <property type="match status" value="2"/>
</dbReference>
<dbReference type="InterPro" id="IPR001680">
    <property type="entry name" value="WD40_rpt"/>
</dbReference>
<dbReference type="GO" id="GO:0005737">
    <property type="term" value="C:cytoplasm"/>
    <property type="evidence" value="ECO:0007669"/>
    <property type="project" value="TreeGrafter"/>
</dbReference>
<dbReference type="GO" id="GO:0071230">
    <property type="term" value="P:cellular response to amino acid stimulus"/>
    <property type="evidence" value="ECO:0007669"/>
    <property type="project" value="TreeGrafter"/>
</dbReference>
<feature type="domain" description="Raptor N-terminal CASPase-like" evidence="5">
    <location>
        <begin position="105"/>
        <end position="258"/>
    </location>
</feature>
<dbReference type="InterPro" id="IPR004083">
    <property type="entry name" value="Raptor"/>
</dbReference>
<feature type="region of interest" description="Disordered" evidence="4">
    <location>
        <begin position="772"/>
        <end position="850"/>
    </location>
</feature>
<evidence type="ECO:0000259" key="5">
    <source>
        <dbReference type="SMART" id="SM01302"/>
    </source>
</evidence>
<feature type="compositionally biased region" description="Low complexity" evidence="4">
    <location>
        <begin position="922"/>
        <end position="933"/>
    </location>
</feature>
<dbReference type="InterPro" id="IPR029347">
    <property type="entry name" value="Raptor_N"/>
</dbReference>
<feature type="region of interest" description="Disordered" evidence="4">
    <location>
        <begin position="77"/>
        <end position="96"/>
    </location>
</feature>
<name>A0AAX4P4S2_9CHLO</name>
<feature type="region of interest" description="Disordered" evidence="4">
    <location>
        <begin position="900"/>
        <end position="962"/>
    </location>
</feature>
<protein>
    <submittedName>
        <fullName evidence="6">Regulatory-associated protein of mTOR</fullName>
    </submittedName>
</protein>
<evidence type="ECO:0000313" key="6">
    <source>
        <dbReference type="EMBL" id="WZN61026.1"/>
    </source>
</evidence>
<dbReference type="InterPro" id="IPR015943">
    <property type="entry name" value="WD40/YVTN_repeat-like_dom_sf"/>
</dbReference>
<feature type="compositionally biased region" description="Basic residues" evidence="4">
    <location>
        <begin position="911"/>
        <end position="921"/>
    </location>
</feature>
<keyword evidence="7" id="KW-1185">Reference proteome</keyword>
<dbReference type="SUPFAM" id="SSF50978">
    <property type="entry name" value="WD40 repeat-like"/>
    <property type="match status" value="1"/>
</dbReference>
<dbReference type="GO" id="GO:0031931">
    <property type="term" value="C:TORC1 complex"/>
    <property type="evidence" value="ECO:0007669"/>
    <property type="project" value="InterPro"/>
</dbReference>
<evidence type="ECO:0000256" key="4">
    <source>
        <dbReference type="SAM" id="MobiDB-lite"/>
    </source>
</evidence>
<dbReference type="InterPro" id="IPR016024">
    <property type="entry name" value="ARM-type_fold"/>
</dbReference>
<proteinExistence type="inferred from homology"/>
<dbReference type="GO" id="GO:0009267">
    <property type="term" value="P:cellular response to starvation"/>
    <property type="evidence" value="ECO:0007669"/>
    <property type="project" value="TreeGrafter"/>
</dbReference>
<dbReference type="GO" id="GO:0010506">
    <property type="term" value="P:regulation of autophagy"/>
    <property type="evidence" value="ECO:0007669"/>
    <property type="project" value="TreeGrafter"/>
</dbReference>
<dbReference type="Proteomes" id="UP001472866">
    <property type="component" value="Chromosome 03"/>
</dbReference>
<organism evidence="6 7">
    <name type="scientific">Chloropicon roscoffensis</name>
    <dbReference type="NCBI Taxonomy" id="1461544"/>
    <lineage>
        <taxon>Eukaryota</taxon>
        <taxon>Viridiplantae</taxon>
        <taxon>Chlorophyta</taxon>
        <taxon>Chloropicophyceae</taxon>
        <taxon>Chloropicales</taxon>
        <taxon>Chloropicaceae</taxon>
        <taxon>Chloropicon</taxon>
    </lineage>
</organism>
<keyword evidence="2" id="KW-0853">WD repeat</keyword>
<dbReference type="InterPro" id="IPR011989">
    <property type="entry name" value="ARM-like"/>
</dbReference>
<comment type="similarity">
    <text evidence="1">Belongs to the WD repeat RAPTOR family.</text>
</comment>
<dbReference type="GO" id="GO:0030674">
    <property type="term" value="F:protein-macromolecule adaptor activity"/>
    <property type="evidence" value="ECO:0007669"/>
    <property type="project" value="TreeGrafter"/>
</dbReference>